<proteinExistence type="predicted"/>
<dbReference type="Proteomes" id="UP001302494">
    <property type="component" value="Chromosome"/>
</dbReference>
<reference evidence="1 2" key="1">
    <citation type="submission" date="2023-01" db="EMBL/GenBank/DDBJ databases">
        <title>Cultivation and genomic characterization of new, ubiquitous marine nitrite-oxidizing bacteria from the Nitrospirales.</title>
        <authorList>
            <person name="Mueller A.J."/>
            <person name="Daebeler A."/>
            <person name="Herbold C.W."/>
            <person name="Kirkegaard R.H."/>
            <person name="Daims H."/>
        </authorList>
    </citation>
    <scope>NUCLEOTIDE SEQUENCE [LARGE SCALE GENOMIC DNA]</scope>
    <source>
        <strain evidence="1 2">DK</strain>
    </source>
</reference>
<protein>
    <recommendedName>
        <fullName evidence="3">Polymerase nucleotidyl transferase domain-containing protein</fullName>
    </recommendedName>
</protein>
<dbReference type="EMBL" id="CP116968">
    <property type="protein sequence ID" value="WNM63335.1"/>
    <property type="molecule type" value="Genomic_DNA"/>
</dbReference>
<dbReference type="InterPro" id="IPR043519">
    <property type="entry name" value="NT_sf"/>
</dbReference>
<accession>A0AA96GN62</accession>
<gene>
    <name evidence="1" type="ORF">PQG83_06160</name>
</gene>
<organism evidence="1 2">
    <name type="scientific">Candidatus Nitrospira neomarina</name>
    <dbReference type="NCBI Taxonomy" id="3020899"/>
    <lineage>
        <taxon>Bacteria</taxon>
        <taxon>Pseudomonadati</taxon>
        <taxon>Nitrospirota</taxon>
        <taxon>Nitrospiria</taxon>
        <taxon>Nitrospirales</taxon>
        <taxon>Nitrospiraceae</taxon>
        <taxon>Nitrospira</taxon>
    </lineage>
</organism>
<name>A0AA96GN62_9BACT</name>
<dbReference type="RefSeq" id="WP_312747854.1">
    <property type="nucleotide sequence ID" value="NZ_CP116968.1"/>
</dbReference>
<dbReference type="SUPFAM" id="SSF81301">
    <property type="entry name" value="Nucleotidyltransferase"/>
    <property type="match status" value="1"/>
</dbReference>
<dbReference type="AlphaFoldDB" id="A0AA96GN62"/>
<sequence length="254" mass="29006">MPLSMLPSLELPEDLRETLEQFLTQLQKDWGADLEGLLLYGSAARGDFIAGRSNFNFLVLVRALSVSGLQRAGQLHRKWGKHQIVAPLMMTQEDLSQSRDLFPLEYFQMQEHHVRLAGKDPFGAVHVDRQQLGWQCEHELLANVFRMRQRFVEGEGRAEAIRALLMLSITSVLPCVRGILWIIGQPSKGKDVQILESLPRALQFESTVLLEILQMKRGMNSPGSLEWSKVYERYLQAVEGLCKRVQAVRQEIRV</sequence>
<evidence type="ECO:0000313" key="1">
    <source>
        <dbReference type="EMBL" id="WNM63335.1"/>
    </source>
</evidence>
<keyword evidence="2" id="KW-1185">Reference proteome</keyword>
<evidence type="ECO:0008006" key="3">
    <source>
        <dbReference type="Google" id="ProtNLM"/>
    </source>
</evidence>
<dbReference type="KEGG" id="nneo:PQG83_06160"/>
<evidence type="ECO:0000313" key="2">
    <source>
        <dbReference type="Proteomes" id="UP001302494"/>
    </source>
</evidence>